<dbReference type="Gene3D" id="3.40.50.620">
    <property type="entry name" value="HUPs"/>
    <property type="match status" value="1"/>
</dbReference>
<comment type="caution">
    <text evidence="2">The sequence shown here is derived from an EMBL/GenBank/DDBJ whole genome shotgun (WGS) entry which is preliminary data.</text>
</comment>
<reference evidence="2 3" key="1">
    <citation type="journal article" date="2021" name="Commun. Biol.">
        <title>The genome of Shorea leprosula (Dipterocarpaceae) highlights the ecological relevance of drought in aseasonal tropical rainforests.</title>
        <authorList>
            <person name="Ng K.K.S."/>
            <person name="Kobayashi M.J."/>
            <person name="Fawcett J.A."/>
            <person name="Hatakeyama M."/>
            <person name="Paape T."/>
            <person name="Ng C.H."/>
            <person name="Ang C.C."/>
            <person name="Tnah L.H."/>
            <person name="Lee C.T."/>
            <person name="Nishiyama T."/>
            <person name="Sese J."/>
            <person name="O'Brien M.J."/>
            <person name="Copetti D."/>
            <person name="Mohd Noor M.I."/>
            <person name="Ong R.C."/>
            <person name="Putra M."/>
            <person name="Sireger I.Z."/>
            <person name="Indrioko S."/>
            <person name="Kosugi Y."/>
            <person name="Izuno A."/>
            <person name="Isagi Y."/>
            <person name="Lee S.L."/>
            <person name="Shimizu K.K."/>
        </authorList>
    </citation>
    <scope>NUCLEOTIDE SEQUENCE [LARGE SCALE GENOMIC DNA]</scope>
    <source>
        <strain evidence="2">214</strain>
    </source>
</reference>
<dbReference type="Proteomes" id="UP001054252">
    <property type="component" value="Unassembled WGS sequence"/>
</dbReference>
<feature type="domain" description="UspA" evidence="1">
    <location>
        <begin position="7"/>
        <end position="169"/>
    </location>
</feature>
<gene>
    <name evidence="2" type="ORF">SLEP1_g42077</name>
</gene>
<dbReference type="InterPro" id="IPR006015">
    <property type="entry name" value="Universal_stress_UspA"/>
</dbReference>
<dbReference type="Pfam" id="PF00582">
    <property type="entry name" value="Usp"/>
    <property type="match status" value="1"/>
</dbReference>
<name>A0AAV5L926_9ROSI</name>
<dbReference type="SUPFAM" id="SSF52402">
    <property type="entry name" value="Adenine nucleotide alpha hydrolases-like"/>
    <property type="match status" value="1"/>
</dbReference>
<dbReference type="EMBL" id="BPVZ01000101">
    <property type="protein sequence ID" value="GKV33588.1"/>
    <property type="molecule type" value="Genomic_DNA"/>
</dbReference>
<sequence>MSGKMGSVIIAVDGSEESMAALRWALDNLKLRTPAPDSDEAPGTFVILHVQSPPNIATILNPGSIPFGGPSAAELEVPAFTQAIETHQQRITNAILDRALEICAGKNVNYRTEVLIGEPKEKICEAVENLHADLLVMGSRAFGPIKRMFLGSVSNYCLNHAQCPVFVAKHKDNSS</sequence>
<dbReference type="InterPro" id="IPR014729">
    <property type="entry name" value="Rossmann-like_a/b/a_fold"/>
</dbReference>
<evidence type="ECO:0000313" key="2">
    <source>
        <dbReference type="EMBL" id="GKV33588.1"/>
    </source>
</evidence>
<accession>A0AAV5L926</accession>
<dbReference type="AlphaFoldDB" id="A0AAV5L926"/>
<dbReference type="PANTHER" id="PTHR31964">
    <property type="entry name" value="ADENINE NUCLEOTIDE ALPHA HYDROLASES-LIKE SUPERFAMILY PROTEIN"/>
    <property type="match status" value="1"/>
</dbReference>
<protein>
    <recommendedName>
        <fullName evidence="1">UspA domain-containing protein</fullName>
    </recommendedName>
</protein>
<evidence type="ECO:0000313" key="3">
    <source>
        <dbReference type="Proteomes" id="UP001054252"/>
    </source>
</evidence>
<organism evidence="2 3">
    <name type="scientific">Rubroshorea leprosula</name>
    <dbReference type="NCBI Taxonomy" id="152421"/>
    <lineage>
        <taxon>Eukaryota</taxon>
        <taxon>Viridiplantae</taxon>
        <taxon>Streptophyta</taxon>
        <taxon>Embryophyta</taxon>
        <taxon>Tracheophyta</taxon>
        <taxon>Spermatophyta</taxon>
        <taxon>Magnoliopsida</taxon>
        <taxon>eudicotyledons</taxon>
        <taxon>Gunneridae</taxon>
        <taxon>Pentapetalae</taxon>
        <taxon>rosids</taxon>
        <taxon>malvids</taxon>
        <taxon>Malvales</taxon>
        <taxon>Dipterocarpaceae</taxon>
        <taxon>Rubroshorea</taxon>
    </lineage>
</organism>
<dbReference type="PANTHER" id="PTHR31964:SF122">
    <property type="entry name" value="OS02G0760500 PROTEIN"/>
    <property type="match status" value="1"/>
</dbReference>
<dbReference type="PRINTS" id="PR01438">
    <property type="entry name" value="UNVRSLSTRESS"/>
</dbReference>
<evidence type="ECO:0000259" key="1">
    <source>
        <dbReference type="Pfam" id="PF00582"/>
    </source>
</evidence>
<dbReference type="CDD" id="cd23659">
    <property type="entry name" value="USP_At3g01520-like"/>
    <property type="match status" value="1"/>
</dbReference>
<keyword evidence="3" id="KW-1185">Reference proteome</keyword>
<dbReference type="InterPro" id="IPR006016">
    <property type="entry name" value="UspA"/>
</dbReference>
<proteinExistence type="predicted"/>